<keyword evidence="4 7" id="KW-0479">Metal-binding</keyword>
<dbReference type="NCBIfam" id="TIGR00272">
    <property type="entry name" value="DPH2"/>
    <property type="match status" value="1"/>
</dbReference>
<comment type="caution">
    <text evidence="10">The sequence shown here is derived from an EMBL/GenBank/DDBJ whole genome shotgun (WGS) entry which is preliminary data.</text>
</comment>
<dbReference type="InterPro" id="IPR016435">
    <property type="entry name" value="DPH1/DPH2"/>
</dbReference>
<keyword evidence="5 7" id="KW-0408">Iron</keyword>
<proteinExistence type="inferred from homology"/>
<evidence type="ECO:0000256" key="6">
    <source>
        <dbReference type="ARBA" id="ARBA00023014"/>
    </source>
</evidence>
<dbReference type="InterPro" id="IPR042263">
    <property type="entry name" value="DPH1/DPH2_1"/>
</dbReference>
<accession>A0A8H5F0X3</accession>
<evidence type="ECO:0000313" key="11">
    <source>
        <dbReference type="Proteomes" id="UP000567179"/>
    </source>
</evidence>
<dbReference type="Gene3D" id="3.40.50.11840">
    <property type="entry name" value="Diphthamide synthesis DPH1/DPH2 domain 1"/>
    <property type="match status" value="1"/>
</dbReference>
<evidence type="ECO:0000256" key="7">
    <source>
        <dbReference type="RuleBase" id="RU364133"/>
    </source>
</evidence>
<dbReference type="Gene3D" id="3.40.50.11860">
    <property type="entry name" value="Diphthamide synthesis DPH1/DPH2 domain 3"/>
    <property type="match status" value="1"/>
</dbReference>
<evidence type="ECO:0000256" key="3">
    <source>
        <dbReference type="ARBA" id="ARBA00006179"/>
    </source>
</evidence>
<keyword evidence="6 7" id="KW-0411">Iron-sulfur</keyword>
<evidence type="ECO:0000256" key="8">
    <source>
        <dbReference type="SAM" id="MobiDB-lite"/>
    </source>
</evidence>
<dbReference type="GO" id="GO:0090560">
    <property type="term" value="F:2-(3-amino-3-carboxypropyl)histidine synthase activity"/>
    <property type="evidence" value="ECO:0007669"/>
    <property type="project" value="InterPro"/>
</dbReference>
<gene>
    <name evidence="10" type="ORF">D9619_008779</name>
</gene>
<feature type="region of interest" description="Disordered" evidence="8">
    <location>
        <begin position="424"/>
        <end position="445"/>
    </location>
</feature>
<organism evidence="10 11">
    <name type="scientific">Psilocybe cf. subviscida</name>
    <dbReference type="NCBI Taxonomy" id="2480587"/>
    <lineage>
        <taxon>Eukaryota</taxon>
        <taxon>Fungi</taxon>
        <taxon>Dikarya</taxon>
        <taxon>Basidiomycota</taxon>
        <taxon>Agaricomycotina</taxon>
        <taxon>Agaricomycetes</taxon>
        <taxon>Agaricomycetidae</taxon>
        <taxon>Agaricales</taxon>
        <taxon>Agaricineae</taxon>
        <taxon>Strophariaceae</taxon>
        <taxon>Psilocybe</taxon>
    </lineage>
</organism>
<dbReference type="NCBIfam" id="TIGR00322">
    <property type="entry name" value="diphth2_R"/>
    <property type="match status" value="1"/>
</dbReference>
<dbReference type="UniPathway" id="UPA00559"/>
<dbReference type="FunFam" id="3.40.50.11860:FF:000001">
    <property type="entry name" value="2-(3-amino-3-carboxypropyl)histidine synthase subunit 2"/>
    <property type="match status" value="1"/>
</dbReference>
<feature type="compositionally biased region" description="Basic and acidic residues" evidence="8">
    <location>
        <begin position="529"/>
        <end position="544"/>
    </location>
</feature>
<dbReference type="EMBL" id="JAACJJ010000029">
    <property type="protein sequence ID" value="KAF5319467.1"/>
    <property type="molecule type" value="Genomic_DNA"/>
</dbReference>
<feature type="transmembrane region" description="Helical" evidence="9">
    <location>
        <begin position="316"/>
        <end position="336"/>
    </location>
</feature>
<evidence type="ECO:0000256" key="4">
    <source>
        <dbReference type="ARBA" id="ARBA00022723"/>
    </source>
</evidence>
<evidence type="ECO:0000256" key="5">
    <source>
        <dbReference type="ARBA" id="ARBA00023004"/>
    </source>
</evidence>
<dbReference type="Proteomes" id="UP000567179">
    <property type="component" value="Unassembled WGS sequence"/>
</dbReference>
<name>A0A8H5F0X3_9AGAR</name>
<dbReference type="GO" id="GO:0017183">
    <property type="term" value="P:protein histidyl modification to diphthamide"/>
    <property type="evidence" value="ECO:0007669"/>
    <property type="project" value="UniProtKB-UniPathway"/>
</dbReference>
<comment type="subcellular location">
    <subcellularLocation>
        <location evidence="7">Cytoplasm</location>
    </subcellularLocation>
</comment>
<reference evidence="10 11" key="1">
    <citation type="journal article" date="2020" name="ISME J.">
        <title>Uncovering the hidden diversity of litter-decomposition mechanisms in mushroom-forming fungi.</title>
        <authorList>
            <person name="Floudas D."/>
            <person name="Bentzer J."/>
            <person name="Ahren D."/>
            <person name="Johansson T."/>
            <person name="Persson P."/>
            <person name="Tunlid A."/>
        </authorList>
    </citation>
    <scope>NUCLEOTIDE SEQUENCE [LARGE SCALE GENOMIC DNA]</scope>
    <source>
        <strain evidence="10 11">CBS 101986</strain>
    </source>
</reference>
<comment type="function">
    <text evidence="7">Required for the first step of diphthamide biosynthesis, a post-translational modification of histidine which occurs in elongation factor 2. DPH1 and DPH2 transfer a 3-amino-3-carboxypropyl (ACP) group from S-adenosyl-L-methionine (SAM) to a histidine residue, the reaction is assisted by a reduction system comprising DPH3 and a NADH-dependent reductase. Facilitates the reduction of the catalytic iron-sulfur cluster found in the DPH1 subunit.</text>
</comment>
<dbReference type="AlphaFoldDB" id="A0A8H5F0X3"/>
<evidence type="ECO:0000256" key="9">
    <source>
        <dbReference type="SAM" id="Phobius"/>
    </source>
</evidence>
<keyword evidence="9" id="KW-0812">Transmembrane</keyword>
<dbReference type="GO" id="GO:0046872">
    <property type="term" value="F:metal ion binding"/>
    <property type="evidence" value="ECO:0007669"/>
    <property type="project" value="UniProtKB-KW"/>
</dbReference>
<sequence>MEVEQTTSFAPSGEDAITRTIEIAEEFGPSSVGAAFDDFYEIERTATELARGGYQRIALQFPDELLHDSVPIFRRLKQRIAEIVQSENTPTTDVTADAGSSSTIKGHPEIYVLADTSYGRCCVDEVAAQHVNADALVHYGHACMTLTSRLPVLYVFGQKLFPASVQTCTTELVRLYTEGPAASSDDSPKAVLLKHDVGFTYMADILLQSIREELIKNGPQGENLVAVLYDRVETSPRSPNPESDASAEGDVQLKHTAIFYIGGESLGLTNLLMTNSGREVYTFDPRTGRAVLASAVTNRLLMRRYATVQKARDADVFGILVGTLGVASYLPLISHIRKLLARRRKKSYTISVGKLNPAKLANFLEVECFVLIACPENSLVQGEKDFLRPIVTPYELEVAMQAEQSWTGKYVLDFGRLLADANTSNEDAEDVENSDNSDPDQPVFSLTTGKYRHAKQYGSANAADNETTRTLVGGVSALVLRNQDDQIARMDSAAGQFLQQRTYQGLDMRLGEDSPSVLEQGRSGIARGYQDDREHQNMTRTEYK</sequence>
<dbReference type="PANTHER" id="PTHR10762:SF2">
    <property type="entry name" value="2-(3-AMINO-3-CARBOXYPROPYL)HISTIDINE SYNTHASE SUBUNIT 2"/>
    <property type="match status" value="1"/>
</dbReference>
<dbReference type="SFLD" id="SFLDF00408">
    <property type="entry name" value="Diphthamide_biosynthesis_famil"/>
    <property type="match status" value="1"/>
</dbReference>
<dbReference type="GO" id="GO:0051536">
    <property type="term" value="F:iron-sulfur cluster binding"/>
    <property type="evidence" value="ECO:0007669"/>
    <property type="project" value="UniProtKB-KW"/>
</dbReference>
<comment type="similarity">
    <text evidence="3 7">Belongs to the DPH1/DPH2 family. DPH2 subfamily.</text>
</comment>
<dbReference type="OrthoDB" id="449241at2759"/>
<evidence type="ECO:0000256" key="1">
    <source>
        <dbReference type="ARBA" id="ARBA00001966"/>
    </source>
</evidence>
<keyword evidence="7" id="KW-0963">Cytoplasm</keyword>
<dbReference type="InterPro" id="IPR010014">
    <property type="entry name" value="DHP2"/>
</dbReference>
<dbReference type="SFLD" id="SFLDS00032">
    <property type="entry name" value="Radical_SAM_3-amino-3-carboxyp"/>
    <property type="match status" value="1"/>
</dbReference>
<dbReference type="SFLD" id="SFLDG01121">
    <property type="entry name" value="Diphthamide_biosynthesis"/>
    <property type="match status" value="1"/>
</dbReference>
<dbReference type="GO" id="GO:0005737">
    <property type="term" value="C:cytoplasm"/>
    <property type="evidence" value="ECO:0007669"/>
    <property type="project" value="UniProtKB-SubCell"/>
</dbReference>
<dbReference type="PANTHER" id="PTHR10762">
    <property type="entry name" value="DIPHTHAMIDE BIOSYNTHESIS PROTEIN"/>
    <property type="match status" value="1"/>
</dbReference>
<comment type="cofactor">
    <cofactor evidence="1">
        <name>[4Fe-4S] cluster</name>
        <dbReference type="ChEBI" id="CHEBI:49883"/>
    </cofactor>
</comment>
<dbReference type="Pfam" id="PF01866">
    <property type="entry name" value="Diphthamide_syn"/>
    <property type="match status" value="1"/>
</dbReference>
<dbReference type="InterPro" id="IPR042265">
    <property type="entry name" value="DPH1/DPH2_3"/>
</dbReference>
<evidence type="ECO:0000313" key="10">
    <source>
        <dbReference type="EMBL" id="KAF5319467.1"/>
    </source>
</evidence>
<protein>
    <recommendedName>
        <fullName evidence="7">2-(3-amino-3-carboxypropyl)histidine synthase subunit 2</fullName>
    </recommendedName>
</protein>
<feature type="compositionally biased region" description="Acidic residues" evidence="8">
    <location>
        <begin position="426"/>
        <end position="438"/>
    </location>
</feature>
<feature type="region of interest" description="Disordered" evidence="8">
    <location>
        <begin position="512"/>
        <end position="544"/>
    </location>
</feature>
<comment type="pathway">
    <text evidence="2 7">Protein modification; peptidyl-diphthamide biosynthesis.</text>
</comment>
<evidence type="ECO:0000256" key="2">
    <source>
        <dbReference type="ARBA" id="ARBA00005156"/>
    </source>
</evidence>
<keyword evidence="9" id="KW-0472">Membrane</keyword>
<keyword evidence="9" id="KW-1133">Transmembrane helix</keyword>
<keyword evidence="11" id="KW-1185">Reference proteome</keyword>